<organism evidence="25 26">
    <name type="scientific">Actinoallomurus iriomotensis</name>
    <dbReference type="NCBI Taxonomy" id="478107"/>
    <lineage>
        <taxon>Bacteria</taxon>
        <taxon>Bacillati</taxon>
        <taxon>Actinomycetota</taxon>
        <taxon>Actinomycetes</taxon>
        <taxon>Streptosporangiales</taxon>
        <taxon>Thermomonosporaceae</taxon>
        <taxon>Actinoallomurus</taxon>
    </lineage>
</organism>
<dbReference type="Pfam" id="PF03061">
    <property type="entry name" value="4HBT"/>
    <property type="match status" value="1"/>
</dbReference>
<keyword evidence="6" id="KW-0053">Apoptosis</keyword>
<evidence type="ECO:0000256" key="18">
    <source>
        <dbReference type="ARBA" id="ARBA00043210"/>
    </source>
</evidence>
<dbReference type="SUPFAM" id="SSF54637">
    <property type="entry name" value="Thioesterase/thiol ester dehydrase-isomerase"/>
    <property type="match status" value="1"/>
</dbReference>
<evidence type="ECO:0000256" key="15">
    <source>
        <dbReference type="ARBA" id="ARBA00038456"/>
    </source>
</evidence>
<dbReference type="EMBL" id="BSTK01000005">
    <property type="protein sequence ID" value="GLY86092.1"/>
    <property type="molecule type" value="Genomic_DNA"/>
</dbReference>
<evidence type="ECO:0000256" key="16">
    <source>
        <dbReference type="ARBA" id="ARBA00038848"/>
    </source>
</evidence>
<dbReference type="GO" id="GO:0016787">
    <property type="term" value="F:hydrolase activity"/>
    <property type="evidence" value="ECO:0007669"/>
    <property type="project" value="UniProtKB-KW"/>
</dbReference>
<dbReference type="InterPro" id="IPR029069">
    <property type="entry name" value="HotDog_dom_sf"/>
</dbReference>
<dbReference type="GO" id="GO:0006631">
    <property type="term" value="P:fatty acid metabolic process"/>
    <property type="evidence" value="ECO:0007669"/>
    <property type="project" value="UniProtKB-KW"/>
</dbReference>
<evidence type="ECO:0000256" key="11">
    <source>
        <dbReference type="ARBA" id="ARBA00023136"/>
    </source>
</evidence>
<evidence type="ECO:0000256" key="10">
    <source>
        <dbReference type="ARBA" id="ARBA00023098"/>
    </source>
</evidence>
<dbReference type="InterPro" id="IPR006683">
    <property type="entry name" value="Thioestr_dom"/>
</dbReference>
<evidence type="ECO:0000256" key="5">
    <source>
        <dbReference type="ARBA" id="ARBA00022490"/>
    </source>
</evidence>
<dbReference type="CDD" id="cd03443">
    <property type="entry name" value="PaaI_thioesterase"/>
    <property type="match status" value="1"/>
</dbReference>
<comment type="subcellular location">
    <subcellularLocation>
        <location evidence="3">Cell projection</location>
        <location evidence="3">Ruffle membrane</location>
    </subcellularLocation>
    <subcellularLocation>
        <location evidence="2">Cytoplasm</location>
    </subcellularLocation>
    <subcellularLocation>
        <location evidence="1">Membrane</location>
        <topology evidence="1">Peripheral membrane protein</topology>
    </subcellularLocation>
</comment>
<comment type="caution">
    <text evidence="25">The sequence shown here is derived from an EMBL/GenBank/DDBJ whole genome shotgun (WGS) entry which is preliminary data.</text>
</comment>
<dbReference type="Proteomes" id="UP001165074">
    <property type="component" value="Unassembled WGS sequence"/>
</dbReference>
<keyword evidence="7" id="KW-0378">Hydrolase</keyword>
<dbReference type="GO" id="GO:0005737">
    <property type="term" value="C:cytoplasm"/>
    <property type="evidence" value="ECO:0007669"/>
    <property type="project" value="UniProtKB-SubCell"/>
</dbReference>
<dbReference type="GO" id="GO:0016020">
    <property type="term" value="C:membrane"/>
    <property type="evidence" value="ECO:0007669"/>
    <property type="project" value="UniProtKB-SubCell"/>
</dbReference>
<evidence type="ECO:0000256" key="17">
    <source>
        <dbReference type="ARBA" id="ARBA00040123"/>
    </source>
</evidence>
<evidence type="ECO:0000256" key="12">
    <source>
        <dbReference type="ARBA" id="ARBA00023273"/>
    </source>
</evidence>
<dbReference type="AlphaFoldDB" id="A0A9W6W0T5"/>
<sequence length="207" mass="22695">MLALFRVDPPATRSREAKCQHAGMSVDGYRAMTSALRDFLDLVATAGPGADVDALTTDLRRWTDRLAPHRVDESRRVFGERFDLPDRGQTMTPLFVPRLVTTVRAEGVARFGEYFLGSNGAAHGGAVPLLFDEVLGHVVLARGLRARTAYLHTEYRAITPIGRDLTVRARVDRVSGRKLFLTAELSDGDAVCAESEALFVELRDGAP</sequence>
<feature type="domain" description="Thioesterase" evidence="24">
    <location>
        <begin position="119"/>
        <end position="189"/>
    </location>
</feature>
<evidence type="ECO:0000256" key="8">
    <source>
        <dbReference type="ARBA" id="ARBA00022832"/>
    </source>
</evidence>
<evidence type="ECO:0000256" key="23">
    <source>
        <dbReference type="ARBA" id="ARBA00048180"/>
    </source>
</evidence>
<proteinExistence type="inferred from homology"/>
<evidence type="ECO:0000256" key="14">
    <source>
        <dbReference type="ARBA" id="ARBA00037002"/>
    </source>
</evidence>
<comment type="catalytic activity">
    <reaction evidence="23">
        <text>tetradecanoyl-CoA + H2O = tetradecanoate + CoA + H(+)</text>
        <dbReference type="Rhea" id="RHEA:40119"/>
        <dbReference type="ChEBI" id="CHEBI:15377"/>
        <dbReference type="ChEBI" id="CHEBI:15378"/>
        <dbReference type="ChEBI" id="CHEBI:30807"/>
        <dbReference type="ChEBI" id="CHEBI:57287"/>
        <dbReference type="ChEBI" id="CHEBI:57385"/>
    </reaction>
    <physiologicalReaction direction="left-to-right" evidence="23">
        <dbReference type="Rhea" id="RHEA:40120"/>
    </physiologicalReaction>
</comment>
<evidence type="ECO:0000313" key="26">
    <source>
        <dbReference type="Proteomes" id="UP001165074"/>
    </source>
</evidence>
<comment type="similarity">
    <text evidence="15">Belongs to the THEM4/THEM5 thioesterase family.</text>
</comment>
<keyword evidence="11" id="KW-0472">Membrane</keyword>
<reference evidence="25" key="1">
    <citation type="submission" date="2023-03" db="EMBL/GenBank/DDBJ databases">
        <title>Actinoallomurus iriomotensis NBRC 103684.</title>
        <authorList>
            <person name="Ichikawa N."/>
            <person name="Sato H."/>
            <person name="Tonouchi N."/>
        </authorList>
    </citation>
    <scope>NUCLEOTIDE SEQUENCE</scope>
    <source>
        <strain evidence="25">NBRC 103684</strain>
    </source>
</reference>
<name>A0A9W6W0T5_9ACTN</name>
<comment type="catalytic activity">
    <reaction evidence="13">
        <text>(5Z,8Z,11Z,14Z)-eicosatetraenoyl-CoA + H2O = (5Z,8Z,11Z,14Z)-eicosatetraenoate + CoA + H(+)</text>
        <dbReference type="Rhea" id="RHEA:40151"/>
        <dbReference type="ChEBI" id="CHEBI:15377"/>
        <dbReference type="ChEBI" id="CHEBI:15378"/>
        <dbReference type="ChEBI" id="CHEBI:32395"/>
        <dbReference type="ChEBI" id="CHEBI:57287"/>
        <dbReference type="ChEBI" id="CHEBI:57368"/>
    </reaction>
    <physiologicalReaction direction="left-to-right" evidence="13">
        <dbReference type="Rhea" id="RHEA:40152"/>
    </physiologicalReaction>
</comment>
<evidence type="ECO:0000313" key="25">
    <source>
        <dbReference type="EMBL" id="GLY86092.1"/>
    </source>
</evidence>
<keyword evidence="5" id="KW-0963">Cytoplasm</keyword>
<evidence type="ECO:0000256" key="19">
    <source>
        <dbReference type="ARBA" id="ARBA00047588"/>
    </source>
</evidence>
<dbReference type="Gene3D" id="3.10.129.10">
    <property type="entry name" value="Hotdog Thioesterase"/>
    <property type="match status" value="1"/>
</dbReference>
<accession>A0A9W6W0T5</accession>
<dbReference type="EC" id="3.1.2.2" evidence="16"/>
<evidence type="ECO:0000256" key="6">
    <source>
        <dbReference type="ARBA" id="ARBA00022703"/>
    </source>
</evidence>
<dbReference type="InterPro" id="IPR052365">
    <property type="entry name" value="THEM4/THEM5_acyl-CoA_thioest"/>
</dbReference>
<comment type="catalytic activity">
    <reaction evidence="19">
        <text>octanoyl-CoA + H2O = octanoate + CoA + H(+)</text>
        <dbReference type="Rhea" id="RHEA:30143"/>
        <dbReference type="ChEBI" id="CHEBI:15377"/>
        <dbReference type="ChEBI" id="CHEBI:15378"/>
        <dbReference type="ChEBI" id="CHEBI:25646"/>
        <dbReference type="ChEBI" id="CHEBI:57287"/>
        <dbReference type="ChEBI" id="CHEBI:57386"/>
    </reaction>
    <physiologicalReaction direction="left-to-right" evidence="19">
        <dbReference type="Rhea" id="RHEA:30144"/>
    </physiologicalReaction>
</comment>
<evidence type="ECO:0000256" key="2">
    <source>
        <dbReference type="ARBA" id="ARBA00004496"/>
    </source>
</evidence>
<keyword evidence="10" id="KW-0443">Lipid metabolism</keyword>
<evidence type="ECO:0000256" key="3">
    <source>
        <dbReference type="ARBA" id="ARBA00004632"/>
    </source>
</evidence>
<keyword evidence="12" id="KW-0966">Cell projection</keyword>
<keyword evidence="8" id="KW-0276">Fatty acid metabolism</keyword>
<dbReference type="PANTHER" id="PTHR12418">
    <property type="entry name" value="ACYL-COENZYME A THIOESTERASE THEM4"/>
    <property type="match status" value="1"/>
</dbReference>
<evidence type="ECO:0000256" key="13">
    <source>
        <dbReference type="ARBA" id="ARBA00035852"/>
    </source>
</evidence>
<evidence type="ECO:0000256" key="20">
    <source>
        <dbReference type="ARBA" id="ARBA00047734"/>
    </source>
</evidence>
<comment type="catalytic activity">
    <reaction evidence="22">
        <text>dodecanoyl-CoA + H2O = dodecanoate + CoA + H(+)</text>
        <dbReference type="Rhea" id="RHEA:30135"/>
        <dbReference type="ChEBI" id="CHEBI:15377"/>
        <dbReference type="ChEBI" id="CHEBI:15378"/>
        <dbReference type="ChEBI" id="CHEBI:18262"/>
        <dbReference type="ChEBI" id="CHEBI:57287"/>
        <dbReference type="ChEBI" id="CHEBI:57375"/>
    </reaction>
    <physiologicalReaction direction="left-to-right" evidence="22">
        <dbReference type="Rhea" id="RHEA:30136"/>
    </physiologicalReaction>
</comment>
<evidence type="ECO:0000259" key="24">
    <source>
        <dbReference type="Pfam" id="PF03061"/>
    </source>
</evidence>
<comment type="catalytic activity">
    <reaction evidence="21">
        <text>decanoyl-CoA + H2O = decanoate + CoA + H(+)</text>
        <dbReference type="Rhea" id="RHEA:40059"/>
        <dbReference type="ChEBI" id="CHEBI:15377"/>
        <dbReference type="ChEBI" id="CHEBI:15378"/>
        <dbReference type="ChEBI" id="CHEBI:27689"/>
        <dbReference type="ChEBI" id="CHEBI:57287"/>
        <dbReference type="ChEBI" id="CHEBI:61430"/>
    </reaction>
    <physiologicalReaction direction="left-to-right" evidence="21">
        <dbReference type="Rhea" id="RHEA:40060"/>
    </physiologicalReaction>
</comment>
<evidence type="ECO:0000256" key="22">
    <source>
        <dbReference type="ARBA" id="ARBA00048074"/>
    </source>
</evidence>
<keyword evidence="9" id="KW-0809">Transit peptide</keyword>
<keyword evidence="4" id="KW-1003">Cell membrane</keyword>
<evidence type="ECO:0000256" key="7">
    <source>
        <dbReference type="ARBA" id="ARBA00022801"/>
    </source>
</evidence>
<protein>
    <recommendedName>
        <fullName evidence="17">Acyl-coenzyme A thioesterase THEM4</fullName>
        <ecNumber evidence="16">3.1.2.2</ecNumber>
    </recommendedName>
    <alternativeName>
        <fullName evidence="18">Thioesterase superfamily member 4</fullName>
    </alternativeName>
</protein>
<comment type="catalytic activity">
    <reaction evidence="20">
        <text>hexadecanoyl-CoA + H2O = hexadecanoate + CoA + H(+)</text>
        <dbReference type="Rhea" id="RHEA:16645"/>
        <dbReference type="ChEBI" id="CHEBI:7896"/>
        <dbReference type="ChEBI" id="CHEBI:15377"/>
        <dbReference type="ChEBI" id="CHEBI:15378"/>
        <dbReference type="ChEBI" id="CHEBI:57287"/>
        <dbReference type="ChEBI" id="CHEBI:57379"/>
        <dbReference type="EC" id="3.1.2.2"/>
    </reaction>
    <physiologicalReaction direction="left-to-right" evidence="20">
        <dbReference type="Rhea" id="RHEA:16646"/>
    </physiologicalReaction>
</comment>
<gene>
    <name evidence="25" type="ORF">Airi02_040210</name>
</gene>
<evidence type="ECO:0000256" key="4">
    <source>
        <dbReference type="ARBA" id="ARBA00022475"/>
    </source>
</evidence>
<evidence type="ECO:0000256" key="21">
    <source>
        <dbReference type="ARBA" id="ARBA00047969"/>
    </source>
</evidence>
<keyword evidence="26" id="KW-1185">Reference proteome</keyword>
<comment type="catalytic activity">
    <reaction evidence="14">
        <text>(9Z)-octadecenoyl-CoA + H2O = (9Z)-octadecenoate + CoA + H(+)</text>
        <dbReference type="Rhea" id="RHEA:40139"/>
        <dbReference type="ChEBI" id="CHEBI:15377"/>
        <dbReference type="ChEBI" id="CHEBI:15378"/>
        <dbReference type="ChEBI" id="CHEBI:30823"/>
        <dbReference type="ChEBI" id="CHEBI:57287"/>
        <dbReference type="ChEBI" id="CHEBI:57387"/>
    </reaction>
    <physiologicalReaction direction="left-to-right" evidence="14">
        <dbReference type="Rhea" id="RHEA:40140"/>
    </physiologicalReaction>
</comment>
<evidence type="ECO:0000256" key="1">
    <source>
        <dbReference type="ARBA" id="ARBA00004170"/>
    </source>
</evidence>
<dbReference type="PANTHER" id="PTHR12418:SF19">
    <property type="entry name" value="ACYL-COENZYME A THIOESTERASE THEM4"/>
    <property type="match status" value="1"/>
</dbReference>
<evidence type="ECO:0000256" key="9">
    <source>
        <dbReference type="ARBA" id="ARBA00022946"/>
    </source>
</evidence>